<dbReference type="InterPro" id="IPR003399">
    <property type="entry name" value="Mce/MlaD"/>
</dbReference>
<feature type="domain" description="Mce/MlaD" evidence="1">
    <location>
        <begin position="37"/>
        <end position="113"/>
    </location>
</feature>
<name>H0QWG1_9ACTN</name>
<accession>H0QWG1</accession>
<evidence type="ECO:0000313" key="3">
    <source>
        <dbReference type="Proteomes" id="UP000035034"/>
    </source>
</evidence>
<dbReference type="OrthoDB" id="338143at2"/>
<organism evidence="2 3">
    <name type="scientific">Gordonia effusa NBRC 100432</name>
    <dbReference type="NCBI Taxonomy" id="1077974"/>
    <lineage>
        <taxon>Bacteria</taxon>
        <taxon>Bacillati</taxon>
        <taxon>Actinomycetota</taxon>
        <taxon>Actinomycetes</taxon>
        <taxon>Mycobacteriales</taxon>
        <taxon>Gordoniaceae</taxon>
        <taxon>Gordonia</taxon>
    </lineage>
</organism>
<evidence type="ECO:0000313" key="2">
    <source>
        <dbReference type="EMBL" id="GAB17162.1"/>
    </source>
</evidence>
<dbReference type="Pfam" id="PF02470">
    <property type="entry name" value="MlaD"/>
    <property type="match status" value="1"/>
</dbReference>
<proteinExistence type="predicted"/>
<gene>
    <name evidence="2" type="primary">mceB</name>
    <name evidence="2" type="ORF">GOEFS_020_00260</name>
</gene>
<dbReference type="InterPro" id="IPR052336">
    <property type="entry name" value="MlaD_Phospholipid_Transporter"/>
</dbReference>
<dbReference type="PANTHER" id="PTHR33371">
    <property type="entry name" value="INTERMEMBRANE PHOSPHOLIPID TRANSPORT SYSTEM BINDING PROTEIN MLAD-RELATED"/>
    <property type="match status" value="1"/>
</dbReference>
<dbReference type="AlphaFoldDB" id="H0QWG1"/>
<dbReference type="RefSeq" id="WP_007316500.1">
    <property type="nucleotide sequence ID" value="NZ_BAEH01000020.1"/>
</dbReference>
<dbReference type="EMBL" id="BAEH01000020">
    <property type="protein sequence ID" value="GAB17162.1"/>
    <property type="molecule type" value="Genomic_DNA"/>
</dbReference>
<evidence type="ECO:0000259" key="1">
    <source>
        <dbReference type="Pfam" id="PF02470"/>
    </source>
</evidence>
<keyword evidence="3" id="KW-1185">Reference proteome</keyword>
<sequence>MKTPVAAAWRLAVFLLVVAMIVVLIVQAINRPVVGGTTAYRAEFADVFGLRVNSDVRLRGVQVGKVTDITIVDSRRALVTFDVQDANRPRVDDEIAIKFQNLTGQRYLAINPGKDSAPYAAPDIQFAKTVSSFDITSLFNGLAPIMKETDPAIYNRLARSMIDFIEGGGNDGDFSAVLKDVDTLASYASSRTELLETILRNMQGVANIVRGRASKLSDMLSIFHAAFTSVSDRIDQATKLVDLGQREFREIARAVNALSLVTLGGTDKFTQRVYEVIPDTREAVRTLRALPAALQGLAAMIPETDAKCARGSAALPAPVAVLLSGRHLTICKR</sequence>
<dbReference type="eggNOG" id="COG1463">
    <property type="taxonomic scope" value="Bacteria"/>
</dbReference>
<dbReference type="Proteomes" id="UP000035034">
    <property type="component" value="Unassembled WGS sequence"/>
</dbReference>
<reference evidence="2 3" key="1">
    <citation type="submission" date="2011-12" db="EMBL/GenBank/DDBJ databases">
        <title>Whole genome shotgun sequence of Gordonia effusa NBRC 100432.</title>
        <authorList>
            <person name="Yoshida I."/>
            <person name="Takarada H."/>
            <person name="Hosoyama A."/>
            <person name="Tsuchikane K."/>
            <person name="Katsumata H."/>
            <person name="Yamazaki S."/>
            <person name="Fujita N."/>
        </authorList>
    </citation>
    <scope>NUCLEOTIDE SEQUENCE [LARGE SCALE GENOMIC DNA]</scope>
    <source>
        <strain evidence="2 3">NBRC 100432</strain>
    </source>
</reference>
<protein>
    <submittedName>
        <fullName evidence="2">Mce family protein</fullName>
    </submittedName>
</protein>
<comment type="caution">
    <text evidence="2">The sequence shown here is derived from an EMBL/GenBank/DDBJ whole genome shotgun (WGS) entry which is preliminary data.</text>
</comment>
<dbReference type="PANTHER" id="PTHR33371:SF4">
    <property type="entry name" value="INTERMEMBRANE PHOSPHOLIPID TRANSPORT SYSTEM BINDING PROTEIN MLAD"/>
    <property type="match status" value="1"/>
</dbReference>
<dbReference type="STRING" id="1077974.GOEFS_020_00260"/>